<evidence type="ECO:0000313" key="2">
    <source>
        <dbReference type="EMBL" id="ROO25668.1"/>
    </source>
</evidence>
<accession>A0A423PJ93</accession>
<dbReference type="InParanoid" id="A0A423PJ93"/>
<organism evidence="2 3">
    <name type="scientific">Salinisphaera japonica YTM-1</name>
    <dbReference type="NCBI Taxonomy" id="1209778"/>
    <lineage>
        <taxon>Bacteria</taxon>
        <taxon>Pseudomonadati</taxon>
        <taxon>Pseudomonadota</taxon>
        <taxon>Gammaproteobacteria</taxon>
        <taxon>Salinisphaerales</taxon>
        <taxon>Salinisphaeraceae</taxon>
        <taxon>Salinisphaera</taxon>
    </lineage>
</organism>
<comment type="caution">
    <text evidence="2">The sequence shown here is derived from an EMBL/GenBank/DDBJ whole genome shotgun (WGS) entry which is preliminary data.</text>
</comment>
<dbReference type="InterPro" id="IPR006680">
    <property type="entry name" value="Amidohydro-rel"/>
</dbReference>
<proteinExistence type="predicted"/>
<sequence>MDRSGITRACVFPPLMADYHTANLELRDWALDNEPRALVFARLGGADGPRPVRRFWQARQALGARLKGVAASVPDLEGFAGVKMIPHLSGLPDTETMTAINAAELPVLIHAGAHSTPSWIEKTVLPRLRGPVILAHLGAYPTEAGLLTDAVDLARRNARVYLDTSGVWVSEFLRYAAQRVPGKMLFGSDAPLAHPDVAWLQLASAIRCDKTLETIGWTNAAALFNLPGQFDR</sequence>
<dbReference type="GO" id="GO:0016787">
    <property type="term" value="F:hydrolase activity"/>
    <property type="evidence" value="ECO:0007669"/>
    <property type="project" value="InterPro"/>
</dbReference>
<name>A0A423PJ93_9GAMM</name>
<dbReference type="Proteomes" id="UP000285310">
    <property type="component" value="Unassembled WGS sequence"/>
</dbReference>
<gene>
    <name evidence="2" type="ORF">SAJA_12720</name>
</gene>
<dbReference type="SUPFAM" id="SSF51556">
    <property type="entry name" value="Metallo-dependent hydrolases"/>
    <property type="match status" value="1"/>
</dbReference>
<feature type="domain" description="Amidohydrolase-related" evidence="1">
    <location>
        <begin position="17"/>
        <end position="226"/>
    </location>
</feature>
<evidence type="ECO:0000259" key="1">
    <source>
        <dbReference type="Pfam" id="PF04909"/>
    </source>
</evidence>
<dbReference type="Gene3D" id="3.20.20.140">
    <property type="entry name" value="Metal-dependent hydrolases"/>
    <property type="match status" value="1"/>
</dbReference>
<dbReference type="InterPro" id="IPR032466">
    <property type="entry name" value="Metal_Hydrolase"/>
</dbReference>
<protein>
    <recommendedName>
        <fullName evidence="1">Amidohydrolase-related domain-containing protein</fullName>
    </recommendedName>
</protein>
<dbReference type="EMBL" id="AYKG01000045">
    <property type="protein sequence ID" value="ROO25668.1"/>
    <property type="molecule type" value="Genomic_DNA"/>
</dbReference>
<reference evidence="2 3" key="1">
    <citation type="submission" date="2013-10" db="EMBL/GenBank/DDBJ databases">
        <title>Salinisphaera japonica YTM-1 Genome Sequencing.</title>
        <authorList>
            <person name="Lai Q."/>
            <person name="Li C."/>
            <person name="Shao Z."/>
        </authorList>
    </citation>
    <scope>NUCLEOTIDE SEQUENCE [LARGE SCALE GENOMIC DNA]</scope>
    <source>
        <strain evidence="2 3">YTM-1</strain>
    </source>
</reference>
<keyword evidence="3" id="KW-1185">Reference proteome</keyword>
<dbReference type="AlphaFoldDB" id="A0A423PJ93"/>
<dbReference type="Pfam" id="PF04909">
    <property type="entry name" value="Amidohydro_2"/>
    <property type="match status" value="1"/>
</dbReference>
<evidence type="ECO:0000313" key="3">
    <source>
        <dbReference type="Proteomes" id="UP000285310"/>
    </source>
</evidence>